<proteinExistence type="predicted"/>
<gene>
    <name evidence="1" type="ORF">CEXT_125381</name>
</gene>
<feature type="non-terminal residue" evidence="1">
    <location>
        <position position="1"/>
    </location>
</feature>
<protein>
    <submittedName>
        <fullName evidence="1">Uncharacterized protein</fullName>
    </submittedName>
</protein>
<organism evidence="1 2">
    <name type="scientific">Caerostris extrusa</name>
    <name type="common">Bark spider</name>
    <name type="synonym">Caerostris bankana</name>
    <dbReference type="NCBI Taxonomy" id="172846"/>
    <lineage>
        <taxon>Eukaryota</taxon>
        <taxon>Metazoa</taxon>
        <taxon>Ecdysozoa</taxon>
        <taxon>Arthropoda</taxon>
        <taxon>Chelicerata</taxon>
        <taxon>Arachnida</taxon>
        <taxon>Araneae</taxon>
        <taxon>Araneomorphae</taxon>
        <taxon>Entelegynae</taxon>
        <taxon>Araneoidea</taxon>
        <taxon>Araneidae</taxon>
        <taxon>Caerostris</taxon>
    </lineage>
</organism>
<dbReference type="AlphaFoldDB" id="A0AAV4MTK0"/>
<name>A0AAV4MTK0_CAEEX</name>
<sequence>GVSGVSRSSAEIYRSLSGAAEEDGGRPRHRGVFCRPTGAFFEEGERSTAKPQIGFVHGEGELPSTHSYPPPKASHVAPLLTFHSITTCLKNIALLETKNWNLKKERNSVATRSHLKAGTLSESECETLLL</sequence>
<evidence type="ECO:0000313" key="2">
    <source>
        <dbReference type="Proteomes" id="UP001054945"/>
    </source>
</evidence>
<keyword evidence="2" id="KW-1185">Reference proteome</keyword>
<dbReference type="Proteomes" id="UP001054945">
    <property type="component" value="Unassembled WGS sequence"/>
</dbReference>
<dbReference type="EMBL" id="BPLR01002613">
    <property type="protein sequence ID" value="GIX75718.1"/>
    <property type="molecule type" value="Genomic_DNA"/>
</dbReference>
<accession>A0AAV4MTK0</accession>
<reference evidence="1 2" key="1">
    <citation type="submission" date="2021-06" db="EMBL/GenBank/DDBJ databases">
        <title>Caerostris extrusa draft genome.</title>
        <authorList>
            <person name="Kono N."/>
            <person name="Arakawa K."/>
        </authorList>
    </citation>
    <scope>NUCLEOTIDE SEQUENCE [LARGE SCALE GENOMIC DNA]</scope>
</reference>
<evidence type="ECO:0000313" key="1">
    <source>
        <dbReference type="EMBL" id="GIX75718.1"/>
    </source>
</evidence>
<comment type="caution">
    <text evidence="1">The sequence shown here is derived from an EMBL/GenBank/DDBJ whole genome shotgun (WGS) entry which is preliminary data.</text>
</comment>